<dbReference type="STRING" id="907348.TresaDRAFT_2581"/>
<dbReference type="OrthoDB" id="358982at2"/>
<dbReference type="Gene3D" id="1.25.40.10">
    <property type="entry name" value="Tetratricopeptide repeat domain"/>
    <property type="match status" value="2"/>
</dbReference>
<feature type="repeat" description="TPR" evidence="3">
    <location>
        <begin position="39"/>
        <end position="72"/>
    </location>
</feature>
<sequence>MKESVETLNNNALHLAEKGSYDEAIECLKRALTLDPLNHLIWFNLGVTFRDCGMMKEAADSFAKAHDIDEDEESYTDALAITRMNMGNIDEAMQLCAEALTRNEMNARIWNTFGVLYFNKNEMDLAAEAFEKAVMINPYYYDALYNLRDTYEEMGNKDGMNLCIKQMKLIKQNKGASNA</sequence>
<dbReference type="EMBL" id="AGRW01000028">
    <property type="protein sequence ID" value="EIC02928.1"/>
    <property type="molecule type" value="Genomic_DNA"/>
</dbReference>
<dbReference type="eggNOG" id="COG0457">
    <property type="taxonomic scope" value="Bacteria"/>
</dbReference>
<evidence type="ECO:0000256" key="1">
    <source>
        <dbReference type="ARBA" id="ARBA00022737"/>
    </source>
</evidence>
<dbReference type="PROSITE" id="PS50005">
    <property type="entry name" value="TPR"/>
    <property type="match status" value="3"/>
</dbReference>
<keyword evidence="1" id="KW-0677">Repeat</keyword>
<keyword evidence="2 3" id="KW-0802">TPR repeat</keyword>
<proteinExistence type="predicted"/>
<dbReference type="AlphaFoldDB" id="H7EHI2"/>
<accession>H7EHI2</accession>
<dbReference type="Pfam" id="PF13414">
    <property type="entry name" value="TPR_11"/>
    <property type="match status" value="1"/>
</dbReference>
<reference evidence="4 5" key="1">
    <citation type="submission" date="2011-09" db="EMBL/GenBank/DDBJ databases">
        <title>The draft genome of Treponema saccharophilum DSM 2985.</title>
        <authorList>
            <consortium name="US DOE Joint Genome Institute (JGI-PGF)"/>
            <person name="Lucas S."/>
            <person name="Copeland A."/>
            <person name="Lapidus A."/>
            <person name="Glavina del Rio T."/>
            <person name="Dalin E."/>
            <person name="Tice H."/>
            <person name="Bruce D."/>
            <person name="Goodwin L."/>
            <person name="Pitluck S."/>
            <person name="Peters L."/>
            <person name="Kyrpides N."/>
            <person name="Mavromatis K."/>
            <person name="Ivanova N."/>
            <person name="Markowitz V."/>
            <person name="Cheng J.-F."/>
            <person name="Hugenholtz P."/>
            <person name="Woyke T."/>
            <person name="Wu D."/>
            <person name="Gronow S."/>
            <person name="Wellnitz S."/>
            <person name="Brambilla E."/>
            <person name="Klenk H.-P."/>
            <person name="Eisen J.A."/>
        </authorList>
    </citation>
    <scope>NUCLEOTIDE SEQUENCE [LARGE SCALE GENOMIC DNA]</scope>
    <source>
        <strain evidence="4 5">DSM 2985</strain>
    </source>
</reference>
<protein>
    <submittedName>
        <fullName evidence="4">Tetratricopeptide TPR_1 repeat-containing protein</fullName>
    </submittedName>
</protein>
<dbReference type="SMART" id="SM00028">
    <property type="entry name" value="TPR"/>
    <property type="match status" value="4"/>
</dbReference>
<name>H7EHI2_9SPIR</name>
<gene>
    <name evidence="4" type="ORF">TresaDRAFT_2581</name>
</gene>
<dbReference type="SUPFAM" id="SSF48452">
    <property type="entry name" value="TPR-like"/>
    <property type="match status" value="1"/>
</dbReference>
<evidence type="ECO:0000313" key="4">
    <source>
        <dbReference type="EMBL" id="EIC02928.1"/>
    </source>
</evidence>
<comment type="caution">
    <text evidence="4">The sequence shown here is derived from an EMBL/GenBank/DDBJ whole genome shotgun (WGS) entry which is preliminary data.</text>
</comment>
<evidence type="ECO:0000313" key="5">
    <source>
        <dbReference type="Proteomes" id="UP000003571"/>
    </source>
</evidence>
<feature type="repeat" description="TPR" evidence="3">
    <location>
        <begin position="107"/>
        <end position="140"/>
    </location>
</feature>
<dbReference type="PANTHER" id="PTHR44943">
    <property type="entry name" value="CELLULOSE SYNTHASE OPERON PROTEIN C"/>
    <property type="match status" value="1"/>
</dbReference>
<evidence type="ECO:0000256" key="3">
    <source>
        <dbReference type="PROSITE-ProRule" id="PRU00339"/>
    </source>
</evidence>
<dbReference type="PATRIC" id="fig|907348.3.peg.249"/>
<evidence type="ECO:0000256" key="2">
    <source>
        <dbReference type="ARBA" id="ARBA00022803"/>
    </source>
</evidence>
<dbReference type="PANTHER" id="PTHR44943:SF8">
    <property type="entry name" value="TPR REPEAT-CONTAINING PROTEIN MJ0263"/>
    <property type="match status" value="1"/>
</dbReference>
<organism evidence="4 5">
    <name type="scientific">Treponema saccharophilum DSM 2985</name>
    <dbReference type="NCBI Taxonomy" id="907348"/>
    <lineage>
        <taxon>Bacteria</taxon>
        <taxon>Pseudomonadati</taxon>
        <taxon>Spirochaetota</taxon>
        <taxon>Spirochaetia</taxon>
        <taxon>Spirochaetales</taxon>
        <taxon>Treponemataceae</taxon>
        <taxon>Treponema</taxon>
    </lineage>
</organism>
<dbReference type="InterPro" id="IPR019734">
    <property type="entry name" value="TPR_rpt"/>
</dbReference>
<dbReference type="InterPro" id="IPR011990">
    <property type="entry name" value="TPR-like_helical_dom_sf"/>
</dbReference>
<feature type="repeat" description="TPR" evidence="3">
    <location>
        <begin position="5"/>
        <end position="38"/>
    </location>
</feature>
<dbReference type="RefSeq" id="WP_002702109.1">
    <property type="nucleotide sequence ID" value="NZ_AGRW01000028.1"/>
</dbReference>
<keyword evidence="5" id="KW-1185">Reference proteome</keyword>
<dbReference type="Pfam" id="PF13181">
    <property type="entry name" value="TPR_8"/>
    <property type="match status" value="1"/>
</dbReference>
<dbReference type="InterPro" id="IPR051685">
    <property type="entry name" value="Ycf3/AcsC/BcsC/TPR_MFPF"/>
</dbReference>
<dbReference type="Proteomes" id="UP000003571">
    <property type="component" value="Unassembled WGS sequence"/>
</dbReference>